<feature type="compositionally biased region" description="Acidic residues" evidence="1">
    <location>
        <begin position="83"/>
        <end position="101"/>
    </location>
</feature>
<name>A0AAV2EAR7_9ROSI</name>
<gene>
    <name evidence="2" type="ORF">LTRI10_LOCUS24017</name>
</gene>
<reference evidence="2 3" key="1">
    <citation type="submission" date="2024-04" db="EMBL/GenBank/DDBJ databases">
        <authorList>
            <person name="Fracassetti M."/>
        </authorList>
    </citation>
    <scope>NUCLEOTIDE SEQUENCE [LARGE SCALE GENOMIC DNA]</scope>
</reference>
<sequence length="160" mass="18489">MADSWDSAFGENDPEALVLSDVSLAAEDFIKAYVARDIYHVYDSDDADTSDEEYHEPRSYLQAYGEIKKRKVKAFINGHGEEVEQLDDFEEEESDDEDSEDDVLADERFSLFKRHSFKVYNLIIPMSNYINNVDSFLTAQQSICSRILHNNVVKPKNNQY</sequence>
<dbReference type="Proteomes" id="UP001497516">
    <property type="component" value="Chromosome 4"/>
</dbReference>
<dbReference type="EMBL" id="OZ034817">
    <property type="protein sequence ID" value="CAL1382703.1"/>
    <property type="molecule type" value="Genomic_DNA"/>
</dbReference>
<evidence type="ECO:0000313" key="3">
    <source>
        <dbReference type="Proteomes" id="UP001497516"/>
    </source>
</evidence>
<protein>
    <submittedName>
        <fullName evidence="2">Uncharacterized protein</fullName>
    </submittedName>
</protein>
<dbReference type="AlphaFoldDB" id="A0AAV2EAR7"/>
<proteinExistence type="predicted"/>
<feature type="region of interest" description="Disordered" evidence="1">
    <location>
        <begin position="82"/>
        <end position="101"/>
    </location>
</feature>
<evidence type="ECO:0000313" key="2">
    <source>
        <dbReference type="EMBL" id="CAL1382703.1"/>
    </source>
</evidence>
<organism evidence="2 3">
    <name type="scientific">Linum trigynum</name>
    <dbReference type="NCBI Taxonomy" id="586398"/>
    <lineage>
        <taxon>Eukaryota</taxon>
        <taxon>Viridiplantae</taxon>
        <taxon>Streptophyta</taxon>
        <taxon>Embryophyta</taxon>
        <taxon>Tracheophyta</taxon>
        <taxon>Spermatophyta</taxon>
        <taxon>Magnoliopsida</taxon>
        <taxon>eudicotyledons</taxon>
        <taxon>Gunneridae</taxon>
        <taxon>Pentapetalae</taxon>
        <taxon>rosids</taxon>
        <taxon>fabids</taxon>
        <taxon>Malpighiales</taxon>
        <taxon>Linaceae</taxon>
        <taxon>Linum</taxon>
    </lineage>
</organism>
<accession>A0AAV2EAR7</accession>
<evidence type="ECO:0000256" key="1">
    <source>
        <dbReference type="SAM" id="MobiDB-lite"/>
    </source>
</evidence>
<keyword evidence="3" id="KW-1185">Reference proteome</keyword>